<accession>A0A7K3VD39</accession>
<protein>
    <submittedName>
        <fullName evidence="1">Uncharacterized protein</fullName>
    </submittedName>
</protein>
<gene>
    <name evidence="1" type="ORF">GR257_09290</name>
</gene>
<dbReference type="EMBL" id="WUFV01000004">
    <property type="protein sequence ID" value="NEK15049.1"/>
    <property type="molecule type" value="Genomic_DNA"/>
</dbReference>
<dbReference type="Proteomes" id="UP000471705">
    <property type="component" value="Unassembled WGS sequence"/>
</dbReference>
<sequence>MAVLSDIDIGGRDATLRVRHVRRFTIGGDMKNDGSLASPRVVYTKSDLADAGSVHIANKSPMFDIGDFIDDGKVHIANKSPAFDIADFVDEGRVHIANKSPAFDIALMDKAA</sequence>
<dbReference type="RefSeq" id="WP_164046580.1">
    <property type="nucleotide sequence ID" value="NZ_WUFV01000004.1"/>
</dbReference>
<evidence type="ECO:0000313" key="2">
    <source>
        <dbReference type="Proteomes" id="UP000471705"/>
    </source>
</evidence>
<name>A0A7K3VD39_RHILE</name>
<comment type="caution">
    <text evidence="1">The sequence shown here is derived from an EMBL/GenBank/DDBJ whole genome shotgun (WGS) entry which is preliminary data.</text>
</comment>
<proteinExistence type="predicted"/>
<evidence type="ECO:0000313" key="1">
    <source>
        <dbReference type="EMBL" id="NEK15049.1"/>
    </source>
</evidence>
<organism evidence="1 2">
    <name type="scientific">Rhizobium leguminosarum</name>
    <dbReference type="NCBI Taxonomy" id="384"/>
    <lineage>
        <taxon>Bacteria</taxon>
        <taxon>Pseudomonadati</taxon>
        <taxon>Pseudomonadota</taxon>
        <taxon>Alphaproteobacteria</taxon>
        <taxon>Hyphomicrobiales</taxon>
        <taxon>Rhizobiaceae</taxon>
        <taxon>Rhizobium/Agrobacterium group</taxon>
        <taxon>Rhizobium</taxon>
    </lineage>
</organism>
<reference evidence="1 2" key="1">
    <citation type="submission" date="2019-12" db="EMBL/GenBank/DDBJ databases">
        <title>Rhizobium genotypes associated with high levels of biological nitrogen fixation by grain legumes in a temperate-maritime cropping system.</title>
        <authorList>
            <person name="Maluk M."/>
            <person name="Francesc Ferrando Molina F."/>
            <person name="Lopez Del Egido L."/>
            <person name="Lafos M."/>
            <person name="Langarica-Fuentes A."/>
            <person name="Gebre Yohannes G."/>
            <person name="Young M.W."/>
            <person name="Martin P."/>
            <person name="Gantlett R."/>
            <person name="Kenicer G."/>
            <person name="Hawes C."/>
            <person name="Begg G.S."/>
            <person name="Quilliam R.S."/>
            <person name="Squire G.R."/>
            <person name="Poole P.S."/>
            <person name="Young P.W."/>
            <person name="Iannetta P.M."/>
            <person name="James E.K."/>
        </authorList>
    </citation>
    <scope>NUCLEOTIDE SEQUENCE [LARGE SCALE GENOMIC DNA]</scope>
    <source>
        <strain evidence="1 2">JHI54</strain>
    </source>
</reference>
<dbReference type="AlphaFoldDB" id="A0A7K3VD39"/>